<feature type="transmembrane region" description="Helical" evidence="1">
    <location>
        <begin position="21"/>
        <end position="42"/>
    </location>
</feature>
<protein>
    <submittedName>
        <fullName evidence="2">Uncharacterized protein</fullName>
    </submittedName>
</protein>
<evidence type="ECO:0000313" key="3">
    <source>
        <dbReference type="Proteomes" id="UP000663181"/>
    </source>
</evidence>
<organism evidence="2 3">
    <name type="scientific">Dyella caseinilytica</name>
    <dbReference type="NCBI Taxonomy" id="1849581"/>
    <lineage>
        <taxon>Bacteria</taxon>
        <taxon>Pseudomonadati</taxon>
        <taxon>Pseudomonadota</taxon>
        <taxon>Gammaproteobacteria</taxon>
        <taxon>Lysobacterales</taxon>
        <taxon>Rhodanobacteraceae</taxon>
        <taxon>Dyella</taxon>
    </lineage>
</organism>
<gene>
    <name evidence="2" type="ORF">ISN74_06450</name>
</gene>
<feature type="transmembrane region" description="Helical" evidence="1">
    <location>
        <begin position="104"/>
        <end position="129"/>
    </location>
</feature>
<keyword evidence="1" id="KW-1133">Transmembrane helix</keyword>
<evidence type="ECO:0000256" key="1">
    <source>
        <dbReference type="SAM" id="Phobius"/>
    </source>
</evidence>
<sequence length="170" mass="18521">MVIDQGKNMKKGIKSQTSKAFVVAWMASVAVAFVAGCLHSIHMESGHVAEFLKGIISGNRDALTTFFLVGLVAAIAAALISALVIVFIAWPLYLAARRHRVLSLAAYLFAGFLVSLIVTGILLLTQRYLDPLLPSDYKLEVISILIAGPVAAMSFWLLARPDRYNDYPNQ</sequence>
<feature type="transmembrane region" description="Helical" evidence="1">
    <location>
        <begin position="62"/>
        <end position="92"/>
    </location>
</feature>
<proteinExistence type="predicted"/>
<accession>A0ABX7H0N3</accession>
<keyword evidence="3" id="KW-1185">Reference proteome</keyword>
<reference evidence="2 3" key="1">
    <citation type="submission" date="2020-10" db="EMBL/GenBank/DDBJ databases">
        <title>Phylogeny of dyella-like bacteria.</title>
        <authorList>
            <person name="Fu J."/>
        </authorList>
    </citation>
    <scope>NUCLEOTIDE SEQUENCE [LARGE SCALE GENOMIC DNA]</scope>
    <source>
        <strain evidence="2 3">DHOB09</strain>
    </source>
</reference>
<name>A0ABX7H0N3_9GAMM</name>
<evidence type="ECO:0000313" key="2">
    <source>
        <dbReference type="EMBL" id="QRN54980.1"/>
    </source>
</evidence>
<keyword evidence="1" id="KW-0472">Membrane</keyword>
<dbReference type="EMBL" id="CP064030">
    <property type="protein sequence ID" value="QRN54980.1"/>
    <property type="molecule type" value="Genomic_DNA"/>
</dbReference>
<dbReference type="Proteomes" id="UP000663181">
    <property type="component" value="Chromosome"/>
</dbReference>
<keyword evidence="1" id="KW-0812">Transmembrane</keyword>
<feature type="transmembrane region" description="Helical" evidence="1">
    <location>
        <begin position="141"/>
        <end position="159"/>
    </location>
</feature>
<dbReference type="RefSeq" id="WP_188798492.1">
    <property type="nucleotide sequence ID" value="NZ_BMIZ01000001.1"/>
</dbReference>